<evidence type="ECO:0000313" key="2">
    <source>
        <dbReference type="Proteomes" id="UP000259421"/>
    </source>
</evidence>
<reference evidence="1 2" key="2">
    <citation type="submission" date="2018-09" db="EMBL/GenBank/DDBJ databases">
        <title>Giant CbK-like Caulobacter bacteriophages have genetically divergent genomes.</title>
        <authorList>
            <person name="Wilson K."/>
            <person name="Ely B."/>
        </authorList>
    </citation>
    <scope>NUCLEOTIDE SEQUENCE [LARGE SCALE GENOMIC DNA]</scope>
</reference>
<reference evidence="2" key="1">
    <citation type="submission" date="2018-07" db="EMBL/GenBank/DDBJ databases">
        <title>Giant CbK-like Caulobacter bacteriophages have genetically divergent genomes.</title>
        <authorList>
            <person name="Wilson K.M."/>
            <person name="Ely B."/>
        </authorList>
    </citation>
    <scope>NUCLEOTIDE SEQUENCE [LARGE SCALE GENOMIC DNA]</scope>
</reference>
<dbReference type="EMBL" id="MH588546">
    <property type="protein sequence ID" value="AXQ69516.1"/>
    <property type="molecule type" value="Genomic_DNA"/>
</dbReference>
<sequence length="77" mass="9066">MNRSTVDDVIFWNAASRKWQDEGNNFFCSASHDGQGWEVRARYQFEDGTSLKRYPTEAEAMTFYKDVLRKRYCLEAA</sequence>
<organism evidence="1 2">
    <name type="scientific">Caulobacter phage CcrBL9</name>
    <dbReference type="NCBI Taxonomy" id="2283270"/>
    <lineage>
        <taxon>Viruses</taxon>
        <taxon>Duplodnaviria</taxon>
        <taxon>Heunggongvirae</taxon>
        <taxon>Uroviricota</taxon>
        <taxon>Caudoviricetes</taxon>
        <taxon>Jeanschmidtviridae</taxon>
        <taxon>Bertelyvirus</taxon>
        <taxon>Bertelyvirus BL9</taxon>
    </lineage>
</organism>
<protein>
    <submittedName>
        <fullName evidence="1">Uncharacterized protein</fullName>
    </submittedName>
</protein>
<evidence type="ECO:0000313" key="1">
    <source>
        <dbReference type="EMBL" id="AXQ69516.1"/>
    </source>
</evidence>
<gene>
    <name evidence="1" type="ORF">CcrBL9_gp492c</name>
</gene>
<dbReference type="Proteomes" id="UP000259421">
    <property type="component" value="Segment"/>
</dbReference>
<name>A0A385ECV7_9CAUD</name>
<keyword evidence="2" id="KW-1185">Reference proteome</keyword>
<accession>A0A385ECV7</accession>
<proteinExistence type="predicted"/>